<name>W9V6N8_9GAMM</name>
<evidence type="ECO:0000256" key="1">
    <source>
        <dbReference type="SAM" id="MobiDB-lite"/>
    </source>
</evidence>
<evidence type="ECO:0000313" key="2">
    <source>
        <dbReference type="EMBL" id="EXJ11762.1"/>
    </source>
</evidence>
<dbReference type="AlphaFoldDB" id="W9V6N8"/>
<proteinExistence type="predicted"/>
<feature type="region of interest" description="Disordered" evidence="1">
    <location>
        <begin position="1"/>
        <end position="38"/>
    </location>
</feature>
<dbReference type="EMBL" id="AONC01000098">
    <property type="protein sequence ID" value="EXJ11762.1"/>
    <property type="molecule type" value="Genomic_DNA"/>
</dbReference>
<organism evidence="2 3">
    <name type="scientific">Imhoffiella purpurea</name>
    <dbReference type="NCBI Taxonomy" id="1249627"/>
    <lineage>
        <taxon>Bacteria</taxon>
        <taxon>Pseudomonadati</taxon>
        <taxon>Pseudomonadota</taxon>
        <taxon>Gammaproteobacteria</taxon>
        <taxon>Chromatiales</taxon>
        <taxon>Chromatiaceae</taxon>
        <taxon>Imhoffiella</taxon>
    </lineage>
</organism>
<dbReference type="Proteomes" id="UP000019460">
    <property type="component" value="Unassembled WGS sequence"/>
</dbReference>
<keyword evidence="3" id="KW-1185">Reference proteome</keyword>
<reference evidence="2 3" key="1">
    <citation type="submission" date="2012-11" db="EMBL/GenBank/DDBJ databases">
        <title>Genome assembly of Thiorhodococcus sp. AK35.</title>
        <authorList>
            <person name="Nupur N."/>
            <person name="Khatri I."/>
            <person name="Subramanian S."/>
            <person name="Pinnaka A."/>
        </authorList>
    </citation>
    <scope>NUCLEOTIDE SEQUENCE [LARGE SCALE GENOMIC DNA]</scope>
    <source>
        <strain evidence="2 3">AK35</strain>
    </source>
</reference>
<sequence>MDPLLRASEPDPPRRPRPRDPRRERLVRGCSSVSPESS</sequence>
<evidence type="ECO:0000313" key="3">
    <source>
        <dbReference type="Proteomes" id="UP000019460"/>
    </source>
</evidence>
<protein>
    <submittedName>
        <fullName evidence="2">Uncharacterized protein</fullName>
    </submittedName>
</protein>
<comment type="caution">
    <text evidence="2">The sequence shown here is derived from an EMBL/GenBank/DDBJ whole genome shotgun (WGS) entry which is preliminary data.</text>
</comment>
<gene>
    <name evidence="2" type="ORF">D779_0136</name>
</gene>
<feature type="compositionally biased region" description="Basic and acidic residues" evidence="1">
    <location>
        <begin position="8"/>
        <end position="27"/>
    </location>
</feature>
<accession>W9V6N8</accession>